<protein>
    <submittedName>
        <fullName evidence="1">Uncharacterized protein</fullName>
    </submittedName>
</protein>
<reference evidence="2" key="1">
    <citation type="submission" date="2013-06" db="EMBL/GenBank/DDBJ databases">
        <authorList>
            <person name="Zhao Q."/>
        </authorList>
    </citation>
    <scope>NUCLEOTIDE SEQUENCE</scope>
    <source>
        <strain evidence="2">cv. W1943</strain>
    </source>
</reference>
<proteinExistence type="predicted"/>
<organism evidence="1 2">
    <name type="scientific">Oryza rufipogon</name>
    <name type="common">Brownbeard rice</name>
    <name type="synonym">Asian wild rice</name>
    <dbReference type="NCBI Taxonomy" id="4529"/>
    <lineage>
        <taxon>Eukaryota</taxon>
        <taxon>Viridiplantae</taxon>
        <taxon>Streptophyta</taxon>
        <taxon>Embryophyta</taxon>
        <taxon>Tracheophyta</taxon>
        <taxon>Spermatophyta</taxon>
        <taxon>Magnoliopsida</taxon>
        <taxon>Liliopsida</taxon>
        <taxon>Poales</taxon>
        <taxon>Poaceae</taxon>
        <taxon>BOP clade</taxon>
        <taxon>Oryzoideae</taxon>
        <taxon>Oryzeae</taxon>
        <taxon>Oryzinae</taxon>
        <taxon>Oryza</taxon>
    </lineage>
</organism>
<dbReference type="HOGENOM" id="CLU_2125159_0_0_1"/>
<dbReference type="EnsemblPlants" id="ORUFI06G14480.1">
    <property type="protein sequence ID" value="ORUFI06G14480.1"/>
    <property type="gene ID" value="ORUFI06G14480"/>
</dbReference>
<dbReference type="AlphaFoldDB" id="A0A0E0PXE2"/>
<evidence type="ECO:0000313" key="2">
    <source>
        <dbReference type="Proteomes" id="UP000008022"/>
    </source>
</evidence>
<dbReference type="Proteomes" id="UP000008022">
    <property type="component" value="Unassembled WGS sequence"/>
</dbReference>
<keyword evidence="2" id="KW-1185">Reference proteome</keyword>
<dbReference type="Gramene" id="ORUFI06G14480.1">
    <property type="protein sequence ID" value="ORUFI06G14480.1"/>
    <property type="gene ID" value="ORUFI06G14480"/>
</dbReference>
<evidence type="ECO:0000313" key="1">
    <source>
        <dbReference type="EnsemblPlants" id="ORUFI06G14480.1"/>
    </source>
</evidence>
<reference evidence="1" key="2">
    <citation type="submission" date="2015-06" db="UniProtKB">
        <authorList>
            <consortium name="EnsemblPlants"/>
        </authorList>
    </citation>
    <scope>IDENTIFICATION</scope>
</reference>
<sequence length="114" mass="12340">MAGACWRAVVGATRRGNRPQTAAGGVEGAWLGGRGECSWVHEASTPGGWEGAAVGLCRKAVEYFEGMCDRPDAMSDEFRRLQLIEMAANDGLSDLLWMPYSQHKVFKISDCVSS</sequence>
<accession>A0A0E0PXE2</accession>
<name>A0A0E0PXE2_ORYRU</name>